<evidence type="ECO:0000313" key="1">
    <source>
        <dbReference type="EMBL" id="PZQ43544.1"/>
    </source>
</evidence>
<dbReference type="PANTHER" id="PTHR13696">
    <property type="entry name" value="P-LOOP CONTAINING NUCLEOSIDE TRIPHOSPHATE HYDROLASE"/>
    <property type="match status" value="1"/>
</dbReference>
<dbReference type="Gene3D" id="3.40.50.300">
    <property type="entry name" value="P-loop containing nucleotide triphosphate hydrolases"/>
    <property type="match status" value="1"/>
</dbReference>
<dbReference type="InterPro" id="IPR027417">
    <property type="entry name" value="P-loop_NTPase"/>
</dbReference>
<reference evidence="1 2" key="1">
    <citation type="submission" date="2017-08" db="EMBL/GenBank/DDBJ databases">
        <title>Infants hospitalized years apart are colonized by the same room-sourced microbial strains.</title>
        <authorList>
            <person name="Brooks B."/>
            <person name="Olm M.R."/>
            <person name="Firek B.A."/>
            <person name="Baker R."/>
            <person name="Thomas B.C."/>
            <person name="Morowitz M.J."/>
            <person name="Banfield J.F."/>
        </authorList>
    </citation>
    <scope>NUCLEOTIDE SEQUENCE [LARGE SCALE GENOMIC DNA]</scope>
    <source>
        <strain evidence="1">S2_005_002_R2_29</strain>
    </source>
</reference>
<gene>
    <name evidence="1" type="ORF">DI551_11935</name>
</gene>
<dbReference type="PIRSF" id="PIRSF009320">
    <property type="entry name" value="Nuc_binding_HP_1000"/>
    <property type="match status" value="1"/>
</dbReference>
<dbReference type="Proteomes" id="UP000249417">
    <property type="component" value="Unassembled WGS sequence"/>
</dbReference>
<accession>A0A2W5MS15</accession>
<protein>
    <submittedName>
        <fullName evidence="1">ParA family protein</fullName>
    </submittedName>
</protein>
<dbReference type="EMBL" id="QFQB01000147">
    <property type="protein sequence ID" value="PZQ43544.1"/>
    <property type="molecule type" value="Genomic_DNA"/>
</dbReference>
<evidence type="ECO:0000313" key="2">
    <source>
        <dbReference type="Proteomes" id="UP000249417"/>
    </source>
</evidence>
<sequence length="235" mass="25946">MSSKTPVIAFVSPKGGVGKTTAALTLTSELLFQMQKPVTLIDADPNYPFKRWEQLGHKPDLLNIVFDENEETILDNIEAAKANSSAVIVDLEGTKNMRVGYAVSVADLVVIPMQPSALDANEAVEAIKLVKQTERGFKRRIDFAILLTRQSPIIKSKNFNDIYQQLTANNVPVLPSNLIEREAYRTMFSTGFCLHDLEEGRVSGLAKAWEDAYTFAEAVINRIKDGRKSTQSAAA</sequence>
<dbReference type="Pfam" id="PF07015">
    <property type="entry name" value="VirC1"/>
    <property type="match status" value="1"/>
</dbReference>
<dbReference type="CDD" id="cd02042">
    <property type="entry name" value="ParAB_family"/>
    <property type="match status" value="1"/>
</dbReference>
<proteinExistence type="predicted"/>
<name>A0A2W5MS15_9BACT</name>
<dbReference type="PANTHER" id="PTHR13696:SF96">
    <property type="entry name" value="COBQ_COBB_MIND_PARA NUCLEOTIDE BINDING DOMAIN-CONTAINING PROTEIN"/>
    <property type="match status" value="1"/>
</dbReference>
<organism evidence="1 2">
    <name type="scientific">Micavibrio aeruginosavorus</name>
    <dbReference type="NCBI Taxonomy" id="349221"/>
    <lineage>
        <taxon>Bacteria</taxon>
        <taxon>Pseudomonadati</taxon>
        <taxon>Bdellovibrionota</taxon>
        <taxon>Bdellovibrionia</taxon>
        <taxon>Bdellovibrionales</taxon>
        <taxon>Pseudobdellovibrionaceae</taxon>
        <taxon>Micavibrio</taxon>
    </lineage>
</organism>
<dbReference type="InterPro" id="IPR050678">
    <property type="entry name" value="DNA_Partitioning_ATPase"/>
</dbReference>
<dbReference type="AlphaFoldDB" id="A0A2W5MS15"/>
<comment type="caution">
    <text evidence="1">The sequence shown here is derived from an EMBL/GenBank/DDBJ whole genome shotgun (WGS) entry which is preliminary data.</text>
</comment>
<dbReference type="InterPro" id="IPR009744">
    <property type="entry name" value="VirC1"/>
</dbReference>
<dbReference type="SUPFAM" id="SSF52540">
    <property type="entry name" value="P-loop containing nucleoside triphosphate hydrolases"/>
    <property type="match status" value="1"/>
</dbReference>